<protein>
    <recommendedName>
        <fullName evidence="12">Protein RETICULATA-RELATED 4, chloroplastic-like</fullName>
    </recommendedName>
</protein>
<proteinExistence type="inferred from homology"/>
<evidence type="ECO:0000256" key="3">
    <source>
        <dbReference type="ARBA" id="ARBA00022528"/>
    </source>
</evidence>
<gene>
    <name evidence="10" type="ORF">RHGRI_001154</name>
</gene>
<keyword evidence="3" id="KW-0150">Chloroplast</keyword>
<dbReference type="AlphaFoldDB" id="A0AAV6LJ62"/>
<evidence type="ECO:0000256" key="2">
    <source>
        <dbReference type="ARBA" id="ARBA00010793"/>
    </source>
</evidence>
<name>A0AAV6LJ62_9ERIC</name>
<comment type="caution">
    <text evidence="10">The sequence shown here is derived from an EMBL/GenBank/DDBJ whole genome shotgun (WGS) entry which is preliminary data.</text>
</comment>
<evidence type="ECO:0000256" key="4">
    <source>
        <dbReference type="ARBA" id="ARBA00022640"/>
    </source>
</evidence>
<dbReference type="InterPro" id="IPR021825">
    <property type="entry name" value="RETICULATA-related"/>
</dbReference>
<comment type="similarity">
    <text evidence="2">Belongs to the RETICULATA family.</text>
</comment>
<keyword evidence="5" id="KW-0812">Transmembrane</keyword>
<reference evidence="10" key="1">
    <citation type="submission" date="2020-08" db="EMBL/GenBank/DDBJ databases">
        <title>Plant Genome Project.</title>
        <authorList>
            <person name="Zhang R.-G."/>
        </authorList>
    </citation>
    <scope>NUCLEOTIDE SEQUENCE</scope>
    <source>
        <strain evidence="10">WSP0</strain>
        <tissue evidence="10">Leaf</tissue>
    </source>
</reference>
<keyword evidence="6" id="KW-0809">Transit peptide</keyword>
<dbReference type="EMBL" id="JACTNZ010000001">
    <property type="protein sequence ID" value="KAG5565163.1"/>
    <property type="molecule type" value="Genomic_DNA"/>
</dbReference>
<evidence type="ECO:0000313" key="10">
    <source>
        <dbReference type="EMBL" id="KAG5565163.1"/>
    </source>
</evidence>
<evidence type="ECO:0000256" key="8">
    <source>
        <dbReference type="ARBA" id="ARBA00023136"/>
    </source>
</evidence>
<keyword evidence="7" id="KW-1133">Transmembrane helix</keyword>
<feature type="compositionally biased region" description="Acidic residues" evidence="9">
    <location>
        <begin position="84"/>
        <end position="97"/>
    </location>
</feature>
<evidence type="ECO:0000256" key="5">
    <source>
        <dbReference type="ARBA" id="ARBA00022692"/>
    </source>
</evidence>
<evidence type="ECO:0000256" key="6">
    <source>
        <dbReference type="ARBA" id="ARBA00022946"/>
    </source>
</evidence>
<feature type="compositionally biased region" description="Gly residues" evidence="9">
    <location>
        <begin position="64"/>
        <end position="83"/>
    </location>
</feature>
<sequence length="370" mass="39951">MPFPMAISTFSHLYSLSLSFPPPPPPHRRVITTTAFMNSNLSISPISLTSSRNPHPPPFVVFSGGDGGDTGGNSGVGGGGGGGDEGDEEEDVGGEDGEGNRGEAMLVLMAVGRALDSLPKDLAAAIEAGKVPGSIVRRYFELEKSPIFRWLLQFGGFKERLLADDLFLTKVAIECGVGIFTKTAAELERRREKFTKELDFVFADVVMAIIADFMLVWLPAPTVSLRPALAVSAGPLAKFFYGCPDNAFQVFSMVKLAAYADSCVLQVGTGITNGLINARKAIDKTFAGEAEDVPILSTSVAYGVYMAVSSNLRYQVLAGVIEQRILEPFLHQHKIWLSATCFAVRTGNTFLGSLMWVDYARWVGIQKIRE</sequence>
<dbReference type="PANTHER" id="PTHR31620">
    <property type="entry name" value="PROTEIN RETICULATA-RELATED 2, CHLOROPLASTIC-RELATED"/>
    <property type="match status" value="1"/>
</dbReference>
<dbReference type="Proteomes" id="UP000823749">
    <property type="component" value="Chromosome 1"/>
</dbReference>
<evidence type="ECO:0008006" key="12">
    <source>
        <dbReference type="Google" id="ProtNLM"/>
    </source>
</evidence>
<keyword evidence="8" id="KW-0472">Membrane</keyword>
<evidence type="ECO:0000256" key="9">
    <source>
        <dbReference type="SAM" id="MobiDB-lite"/>
    </source>
</evidence>
<keyword evidence="11" id="KW-1185">Reference proteome</keyword>
<organism evidence="10 11">
    <name type="scientific">Rhododendron griersonianum</name>
    <dbReference type="NCBI Taxonomy" id="479676"/>
    <lineage>
        <taxon>Eukaryota</taxon>
        <taxon>Viridiplantae</taxon>
        <taxon>Streptophyta</taxon>
        <taxon>Embryophyta</taxon>
        <taxon>Tracheophyta</taxon>
        <taxon>Spermatophyta</taxon>
        <taxon>Magnoliopsida</taxon>
        <taxon>eudicotyledons</taxon>
        <taxon>Gunneridae</taxon>
        <taxon>Pentapetalae</taxon>
        <taxon>asterids</taxon>
        <taxon>Ericales</taxon>
        <taxon>Ericaceae</taxon>
        <taxon>Ericoideae</taxon>
        <taxon>Rhodoreae</taxon>
        <taxon>Rhododendron</taxon>
    </lineage>
</organism>
<evidence type="ECO:0000256" key="7">
    <source>
        <dbReference type="ARBA" id="ARBA00022989"/>
    </source>
</evidence>
<keyword evidence="4" id="KW-0934">Plastid</keyword>
<dbReference type="GO" id="GO:0031969">
    <property type="term" value="C:chloroplast membrane"/>
    <property type="evidence" value="ECO:0007669"/>
    <property type="project" value="UniProtKB-SubCell"/>
</dbReference>
<feature type="region of interest" description="Disordered" evidence="9">
    <location>
        <begin position="47"/>
        <end position="99"/>
    </location>
</feature>
<evidence type="ECO:0000256" key="1">
    <source>
        <dbReference type="ARBA" id="ARBA00004508"/>
    </source>
</evidence>
<evidence type="ECO:0000313" key="11">
    <source>
        <dbReference type="Proteomes" id="UP000823749"/>
    </source>
</evidence>
<dbReference type="Pfam" id="PF11891">
    <property type="entry name" value="RETICULATA-like"/>
    <property type="match status" value="1"/>
</dbReference>
<comment type="subcellular location">
    <subcellularLocation>
        <location evidence="1">Plastid</location>
        <location evidence="1">Chloroplast membrane</location>
        <topology evidence="1">Multi-pass membrane protein</topology>
    </subcellularLocation>
</comment>
<dbReference type="PANTHER" id="PTHR31620:SF8">
    <property type="entry name" value="PROTEIN RETICULATA-RELATED 4, CHLOROPLASTIC-LIKE"/>
    <property type="match status" value="1"/>
</dbReference>
<accession>A0AAV6LJ62</accession>